<dbReference type="Gene3D" id="2.40.50.140">
    <property type="entry name" value="Nucleic acid-binding proteins"/>
    <property type="match status" value="2"/>
</dbReference>
<dbReference type="GO" id="GO:0003697">
    <property type="term" value="F:single-stranded DNA binding"/>
    <property type="evidence" value="ECO:0007669"/>
    <property type="project" value="InterPro"/>
</dbReference>
<dbReference type="EMBL" id="OU503050">
    <property type="protein sequence ID" value="CAI9777864.1"/>
    <property type="molecule type" value="Genomic_DNA"/>
</dbReference>
<dbReference type="Pfam" id="PF00436">
    <property type="entry name" value="SSB"/>
    <property type="match status" value="2"/>
</dbReference>
<gene>
    <name evidence="2" type="ORF">FPE_LOCUS25294</name>
</gene>
<dbReference type="Proteomes" id="UP000834106">
    <property type="component" value="Chromosome 15"/>
</dbReference>
<organism evidence="2 3">
    <name type="scientific">Fraxinus pennsylvanica</name>
    <dbReference type="NCBI Taxonomy" id="56036"/>
    <lineage>
        <taxon>Eukaryota</taxon>
        <taxon>Viridiplantae</taxon>
        <taxon>Streptophyta</taxon>
        <taxon>Embryophyta</taxon>
        <taxon>Tracheophyta</taxon>
        <taxon>Spermatophyta</taxon>
        <taxon>Magnoliopsida</taxon>
        <taxon>eudicotyledons</taxon>
        <taxon>Gunneridae</taxon>
        <taxon>Pentapetalae</taxon>
        <taxon>asterids</taxon>
        <taxon>lamiids</taxon>
        <taxon>Lamiales</taxon>
        <taxon>Oleaceae</taxon>
        <taxon>Oleeae</taxon>
        <taxon>Fraxinus</taxon>
    </lineage>
</organism>
<dbReference type="InterPro" id="IPR000424">
    <property type="entry name" value="Primosome_PriB/ssb"/>
</dbReference>
<keyword evidence="3" id="KW-1185">Reference proteome</keyword>
<dbReference type="InterPro" id="IPR011344">
    <property type="entry name" value="ssDNA-bd"/>
</dbReference>
<dbReference type="GO" id="GO:0006264">
    <property type="term" value="P:mitochondrial DNA replication"/>
    <property type="evidence" value="ECO:0007669"/>
    <property type="project" value="TreeGrafter"/>
</dbReference>
<keyword evidence="1" id="KW-0238">DNA-binding</keyword>
<dbReference type="PANTHER" id="PTHR10302">
    <property type="entry name" value="SINGLE-STRANDED DNA-BINDING PROTEIN"/>
    <property type="match status" value="1"/>
</dbReference>
<reference evidence="2" key="1">
    <citation type="submission" date="2023-05" db="EMBL/GenBank/DDBJ databases">
        <authorList>
            <person name="Huff M."/>
        </authorList>
    </citation>
    <scope>NUCLEOTIDE SEQUENCE</scope>
</reference>
<dbReference type="PANTHER" id="PTHR10302:SF13">
    <property type="entry name" value="SINGLE-STRANDED DNA-BINDING PROTEIN, MITOCHONDRIAL"/>
    <property type="match status" value="1"/>
</dbReference>
<proteinExistence type="predicted"/>
<dbReference type="GO" id="GO:0042645">
    <property type="term" value="C:mitochondrial nucleoid"/>
    <property type="evidence" value="ECO:0007669"/>
    <property type="project" value="TreeGrafter"/>
</dbReference>
<dbReference type="InterPro" id="IPR012340">
    <property type="entry name" value="NA-bd_OB-fold"/>
</dbReference>
<sequence length="209" mass="22953">MRGVSNDLEARGFLMAIPPTFGALLTIAKVKSSIALRVGKAPVKKILRNGRIVTIFTVGTDGMFDQRLVGDKDLPRPAQWHRVTVHNEMLGAYAVQQLMKKSGSLPCTKNDDGHILELTGPRTILTICHAIICGKVGQALVKKILRNGRIVTIFTVGTDGMFDQRLVGDKDLPRPAQWHRVAVHNEMLGAYAVQQLMKKYGSVTSSIKL</sequence>
<accession>A0AAD2E5C6</accession>
<name>A0AAD2E5C6_9LAMI</name>
<dbReference type="AlphaFoldDB" id="A0AAD2E5C6"/>
<dbReference type="SUPFAM" id="SSF50249">
    <property type="entry name" value="Nucleic acid-binding proteins"/>
    <property type="match status" value="1"/>
</dbReference>
<evidence type="ECO:0000256" key="1">
    <source>
        <dbReference type="ARBA" id="ARBA00023125"/>
    </source>
</evidence>
<evidence type="ECO:0000313" key="3">
    <source>
        <dbReference type="Proteomes" id="UP000834106"/>
    </source>
</evidence>
<evidence type="ECO:0000313" key="2">
    <source>
        <dbReference type="EMBL" id="CAI9777864.1"/>
    </source>
</evidence>
<protein>
    <submittedName>
        <fullName evidence="2">Uncharacterized protein</fullName>
    </submittedName>
</protein>